<evidence type="ECO:0000313" key="4">
    <source>
        <dbReference type="EMBL" id="GAA4499523.1"/>
    </source>
</evidence>
<dbReference type="InterPro" id="IPR050882">
    <property type="entry name" value="Prepilin_peptidase/N-MTase"/>
</dbReference>
<keyword evidence="2" id="KW-0472">Membrane</keyword>
<dbReference type="EMBL" id="BAABFC010000012">
    <property type="protein sequence ID" value="GAA4499523.1"/>
    <property type="molecule type" value="Genomic_DNA"/>
</dbReference>
<feature type="transmembrane region" description="Helical" evidence="2">
    <location>
        <begin position="92"/>
        <end position="117"/>
    </location>
</feature>
<accession>A0ABP8QAV9</accession>
<feature type="transmembrane region" description="Helical" evidence="2">
    <location>
        <begin position="52"/>
        <end position="72"/>
    </location>
</feature>
<reference evidence="5" key="1">
    <citation type="journal article" date="2019" name="Int. J. Syst. Evol. Microbiol.">
        <title>The Global Catalogue of Microorganisms (GCM) 10K type strain sequencing project: providing services to taxonomists for standard genome sequencing and annotation.</title>
        <authorList>
            <consortium name="The Broad Institute Genomics Platform"/>
            <consortium name="The Broad Institute Genome Sequencing Center for Infectious Disease"/>
            <person name="Wu L."/>
            <person name="Ma J."/>
        </authorList>
    </citation>
    <scope>NUCLEOTIDE SEQUENCE [LARGE SCALE GENOMIC DNA]</scope>
    <source>
        <strain evidence="5">JCM 32226</strain>
    </source>
</reference>
<gene>
    <name evidence="4" type="ORF">GCM10023095_19820</name>
</gene>
<keyword evidence="2" id="KW-0812">Transmembrane</keyword>
<dbReference type="Proteomes" id="UP001501321">
    <property type="component" value="Unassembled WGS sequence"/>
</dbReference>
<organism evidence="4 5">
    <name type="scientific">Pseudaeromonas paramecii</name>
    <dbReference type="NCBI Taxonomy" id="2138166"/>
    <lineage>
        <taxon>Bacteria</taxon>
        <taxon>Pseudomonadati</taxon>
        <taxon>Pseudomonadota</taxon>
        <taxon>Gammaproteobacteria</taxon>
        <taxon>Aeromonadales</taxon>
        <taxon>Aeromonadaceae</taxon>
        <taxon>Pseudaeromonas</taxon>
    </lineage>
</organism>
<evidence type="ECO:0000259" key="3">
    <source>
        <dbReference type="Pfam" id="PF01478"/>
    </source>
</evidence>
<comment type="similarity">
    <text evidence="1">Belongs to the peptidase A24 family.</text>
</comment>
<dbReference type="PANTHER" id="PTHR30487:SF0">
    <property type="entry name" value="PREPILIN LEADER PEPTIDASE_N-METHYLTRANSFERASE-RELATED"/>
    <property type="match status" value="1"/>
</dbReference>
<name>A0ABP8QAV9_9GAMM</name>
<feature type="domain" description="Prepilin type IV endopeptidase peptidase" evidence="3">
    <location>
        <begin position="3"/>
        <end position="107"/>
    </location>
</feature>
<evidence type="ECO:0000256" key="2">
    <source>
        <dbReference type="SAM" id="Phobius"/>
    </source>
</evidence>
<dbReference type="RefSeq" id="WP_345012563.1">
    <property type="nucleotide sequence ID" value="NZ_BAABFC010000012.1"/>
</dbReference>
<protein>
    <recommendedName>
        <fullName evidence="3">Prepilin type IV endopeptidase peptidase domain-containing protein</fullName>
    </recommendedName>
</protein>
<dbReference type="Pfam" id="PF01478">
    <property type="entry name" value="Peptidase_A24"/>
    <property type="match status" value="1"/>
</dbReference>
<dbReference type="Gene3D" id="1.20.120.1220">
    <property type="match status" value="1"/>
</dbReference>
<proteinExistence type="inferred from homology"/>
<dbReference type="PANTHER" id="PTHR30487">
    <property type="entry name" value="TYPE 4 PREPILIN-LIKE PROTEINS LEADER PEPTIDE-PROCESSING ENZYME"/>
    <property type="match status" value="1"/>
</dbReference>
<keyword evidence="2" id="KW-1133">Transmembrane helix</keyword>
<comment type="caution">
    <text evidence="4">The sequence shown here is derived from an EMBL/GenBank/DDBJ whole genome shotgun (WGS) entry which is preliminary data.</text>
</comment>
<evidence type="ECO:0000256" key="1">
    <source>
        <dbReference type="ARBA" id="ARBA00005801"/>
    </source>
</evidence>
<sequence length="158" mass="16591">MNILLLAALCYGALVDIQTQRIPNALVLALLGLALLQQLPGVPLTGPSPASALAGLGLGLALSLPCYAMGLLGAGDAKLLAACGAVLGWPGFIWLQLASWLFIGVLSLLWLLSHGLLQRLCWHWRHPAGVVAEFKAQTVRLPFGGALFLAALAQQFYG</sequence>
<keyword evidence="5" id="KW-1185">Reference proteome</keyword>
<dbReference type="InterPro" id="IPR000045">
    <property type="entry name" value="Prepilin_IV_endopep_pep"/>
</dbReference>
<evidence type="ECO:0000313" key="5">
    <source>
        <dbReference type="Proteomes" id="UP001501321"/>
    </source>
</evidence>